<dbReference type="InterPro" id="IPR020846">
    <property type="entry name" value="MFS_dom"/>
</dbReference>
<feature type="transmembrane region" description="Helical" evidence="4">
    <location>
        <begin position="367"/>
        <end position="388"/>
    </location>
</feature>
<keyword evidence="4" id="KW-1133">Transmembrane helix</keyword>
<evidence type="ECO:0000313" key="6">
    <source>
        <dbReference type="EMBL" id="KAJ7358082.1"/>
    </source>
</evidence>
<feature type="transmembrane region" description="Helical" evidence="4">
    <location>
        <begin position="277"/>
        <end position="301"/>
    </location>
</feature>
<dbReference type="GO" id="GO:0022857">
    <property type="term" value="F:transmembrane transporter activity"/>
    <property type="evidence" value="ECO:0007669"/>
    <property type="project" value="InterPro"/>
</dbReference>
<feature type="transmembrane region" description="Helical" evidence="4">
    <location>
        <begin position="40"/>
        <end position="64"/>
    </location>
</feature>
<dbReference type="PANTHER" id="PTHR11360:SF234">
    <property type="entry name" value="MFS-TYPE TRANSPORTER DBAD-RELATED"/>
    <property type="match status" value="1"/>
</dbReference>
<feature type="transmembrane region" description="Helical" evidence="4">
    <location>
        <begin position="107"/>
        <end position="126"/>
    </location>
</feature>
<name>A0AAD7AGC1_9AGAR</name>
<feature type="transmembrane region" description="Helical" evidence="4">
    <location>
        <begin position="332"/>
        <end position="355"/>
    </location>
</feature>
<dbReference type="Proteomes" id="UP001218218">
    <property type="component" value="Unassembled WGS sequence"/>
</dbReference>
<keyword evidence="4" id="KW-0472">Membrane</keyword>
<gene>
    <name evidence="6" type="ORF">DFH08DRAFT_847805</name>
</gene>
<dbReference type="EMBL" id="JARIHO010000007">
    <property type="protein sequence ID" value="KAJ7358082.1"/>
    <property type="molecule type" value="Genomic_DNA"/>
</dbReference>
<keyword evidence="4" id="KW-0812">Transmembrane</keyword>
<feature type="region of interest" description="Disordered" evidence="3">
    <location>
        <begin position="1"/>
        <end position="32"/>
    </location>
</feature>
<comment type="caution">
    <text evidence="6">The sequence shown here is derived from an EMBL/GenBank/DDBJ whole genome shotgun (WGS) entry which is preliminary data.</text>
</comment>
<evidence type="ECO:0000256" key="2">
    <source>
        <dbReference type="ARBA" id="ARBA00006727"/>
    </source>
</evidence>
<dbReference type="InterPro" id="IPR050327">
    <property type="entry name" value="Proton-linked_MCT"/>
</dbReference>
<evidence type="ECO:0000256" key="3">
    <source>
        <dbReference type="SAM" id="MobiDB-lite"/>
    </source>
</evidence>
<dbReference type="PANTHER" id="PTHR11360">
    <property type="entry name" value="MONOCARBOXYLATE TRANSPORTER"/>
    <property type="match status" value="1"/>
</dbReference>
<evidence type="ECO:0000313" key="7">
    <source>
        <dbReference type="Proteomes" id="UP001218218"/>
    </source>
</evidence>
<proteinExistence type="inferred from homology"/>
<dbReference type="InterPro" id="IPR036259">
    <property type="entry name" value="MFS_trans_sf"/>
</dbReference>
<feature type="transmembrane region" description="Helical" evidence="4">
    <location>
        <begin position="308"/>
        <end position="326"/>
    </location>
</feature>
<feature type="domain" description="Major facilitator superfamily (MFS) profile" evidence="5">
    <location>
        <begin position="39"/>
        <end position="429"/>
    </location>
</feature>
<keyword evidence="7" id="KW-1185">Reference proteome</keyword>
<feature type="transmembrane region" description="Helical" evidence="4">
    <location>
        <begin position="132"/>
        <end position="156"/>
    </location>
</feature>
<protein>
    <submittedName>
        <fullName evidence="6">Major facilitator superfamily domain-containing protein</fullName>
    </submittedName>
</protein>
<feature type="transmembrane region" description="Helical" evidence="4">
    <location>
        <begin position="199"/>
        <end position="219"/>
    </location>
</feature>
<dbReference type="GO" id="GO:0016020">
    <property type="term" value="C:membrane"/>
    <property type="evidence" value="ECO:0007669"/>
    <property type="project" value="UniProtKB-SubCell"/>
</dbReference>
<dbReference type="SUPFAM" id="SSF103473">
    <property type="entry name" value="MFS general substrate transporter"/>
    <property type="match status" value="1"/>
</dbReference>
<dbReference type="Gene3D" id="1.20.1250.20">
    <property type="entry name" value="MFS general substrate transporter like domains"/>
    <property type="match status" value="2"/>
</dbReference>
<dbReference type="CDD" id="cd17352">
    <property type="entry name" value="MFS_MCT_SLC16"/>
    <property type="match status" value="1"/>
</dbReference>
<dbReference type="Pfam" id="PF07690">
    <property type="entry name" value="MFS_1"/>
    <property type="match status" value="1"/>
</dbReference>
<feature type="transmembrane region" description="Helical" evidence="4">
    <location>
        <begin position="400"/>
        <end position="420"/>
    </location>
</feature>
<evidence type="ECO:0000256" key="1">
    <source>
        <dbReference type="ARBA" id="ARBA00004141"/>
    </source>
</evidence>
<dbReference type="AlphaFoldDB" id="A0AAD7AGC1"/>
<dbReference type="InterPro" id="IPR011701">
    <property type="entry name" value="MFS"/>
</dbReference>
<accession>A0AAD7AGC1</accession>
<comment type="subcellular location">
    <subcellularLocation>
        <location evidence="1">Membrane</location>
        <topology evidence="1">Multi-pass membrane protein</topology>
    </subcellularLocation>
</comment>
<organism evidence="6 7">
    <name type="scientific">Mycena albidolilacea</name>
    <dbReference type="NCBI Taxonomy" id="1033008"/>
    <lineage>
        <taxon>Eukaryota</taxon>
        <taxon>Fungi</taxon>
        <taxon>Dikarya</taxon>
        <taxon>Basidiomycota</taxon>
        <taxon>Agaricomycotina</taxon>
        <taxon>Agaricomycetes</taxon>
        <taxon>Agaricomycetidae</taxon>
        <taxon>Agaricales</taxon>
        <taxon>Marasmiineae</taxon>
        <taxon>Mycenaceae</taxon>
        <taxon>Mycena</taxon>
    </lineage>
</organism>
<evidence type="ECO:0000259" key="5">
    <source>
        <dbReference type="PROSITE" id="PS50850"/>
    </source>
</evidence>
<dbReference type="PROSITE" id="PS50850">
    <property type="entry name" value="MFS"/>
    <property type="match status" value="1"/>
</dbReference>
<sequence length="429" mass="46636">MSVVNHPLPESRSKLERSTNSENSLHEPQEPTFPEGGLNAWLVVLGGFVLSISTFGYAVSFGTFQQYYQLTLLKDRSSSDIAWIGSLQYALLHLPGLPSGRLFDLGYFRPLLLTSLAAATVGNFLVAECTEYWHFVLCQGVLLGISVGCIYSPCIAAVSHWFKKRRPLAFSIVSFGSSVGGIIYPIIFRNLVPHVGFKWTIRTIAFINLATFVIAAFTLRTRLPRPKVLPKLLDVKAFITPGYCVYVFSTVVNFLGLYTPLIFISIGAVFIGIDPNFAFYLVAIANASSAIGRVLSGALALRFGPLNVMALFMVLAAACTYIWPFVDSHSGYIAITVFYGFSSGPFISLFAAPTAQMGDPHDFGRRLGLQTTFMAFGALGGPPISGAIEGNSRSFHDVGVYAGTMILGSSLIMFLAKYLVLGKIFTGKM</sequence>
<comment type="similarity">
    <text evidence="2">Belongs to the major facilitator superfamily. Monocarboxylate porter (TC 2.A.1.13) family.</text>
</comment>
<feature type="transmembrane region" description="Helical" evidence="4">
    <location>
        <begin position="168"/>
        <end position="187"/>
    </location>
</feature>
<feature type="transmembrane region" description="Helical" evidence="4">
    <location>
        <begin position="240"/>
        <end position="271"/>
    </location>
</feature>
<reference evidence="6" key="1">
    <citation type="submission" date="2023-03" db="EMBL/GenBank/DDBJ databases">
        <title>Massive genome expansion in bonnet fungi (Mycena s.s.) driven by repeated elements and novel gene families across ecological guilds.</title>
        <authorList>
            <consortium name="Lawrence Berkeley National Laboratory"/>
            <person name="Harder C.B."/>
            <person name="Miyauchi S."/>
            <person name="Viragh M."/>
            <person name="Kuo A."/>
            <person name="Thoen E."/>
            <person name="Andreopoulos B."/>
            <person name="Lu D."/>
            <person name="Skrede I."/>
            <person name="Drula E."/>
            <person name="Henrissat B."/>
            <person name="Morin E."/>
            <person name="Kohler A."/>
            <person name="Barry K."/>
            <person name="LaButti K."/>
            <person name="Morin E."/>
            <person name="Salamov A."/>
            <person name="Lipzen A."/>
            <person name="Mereny Z."/>
            <person name="Hegedus B."/>
            <person name="Baldrian P."/>
            <person name="Stursova M."/>
            <person name="Weitz H."/>
            <person name="Taylor A."/>
            <person name="Grigoriev I.V."/>
            <person name="Nagy L.G."/>
            <person name="Martin F."/>
            <person name="Kauserud H."/>
        </authorList>
    </citation>
    <scope>NUCLEOTIDE SEQUENCE</scope>
    <source>
        <strain evidence="6">CBHHK002</strain>
    </source>
</reference>
<evidence type="ECO:0000256" key="4">
    <source>
        <dbReference type="SAM" id="Phobius"/>
    </source>
</evidence>
<feature type="compositionally biased region" description="Basic and acidic residues" evidence="3">
    <location>
        <begin position="9"/>
        <end position="29"/>
    </location>
</feature>